<sequence>MGIRFIFGRAGTGKSRFCLEQIKKKIENGSNRKLILLVPEQYTFQSEKNLLDMVGESGLLTAEVLSFKRMAYIVFDECGGRTNIRMKDSGKNMLIHKILKDNGEDLEYFNRMSKQQGFTGIVSKTITEFKKYNISPEMLELKEADIEDEELKKKIKDLRLLFNDFNKILHEKYIDSEDELTFLAEKLNSCDIYNDAEIWLDEFTTFTPQQLEVIKRLAKKAKTINITLCCDSLNNGSKTDETDIFDAIKSTENKILKMMEENNIGYVEPINLNKGYSHRFINSKELQHIEKHFFTYPFKEYKNKVNDVRIYKANNSYDEVETVAKDILRLVRDNGYRFKDIAVVCREIDNYEKITSVIFNEYNIPYFLDKKRDVLNNPLIVLIISSLEILSSNWSYESVFKYLKSGLITIDSNYIDILENYVLANGIKGYKWTGELITKENDELTEEDILITEVMEEVRRPLINLYNKIKGEKKVIEICTALYEFLVELDVFKVMELWLEEFDNNGLQDRIKEYNQVPAIVMDILDQAVEVLGDEVTDIKGFAKILISGFEEQEIGVIPISLDQVNIGDIARIKGRDVKALYVVGVNDGILPSANKEEGIILDRERILLREIGVELASDTKTRAFEEQFMVYTALTIPSKYLMVIYPMADFEGKSLRPSIIIPRLKRLFPNLEEESDIYNKSLKEDRLNKITAPIPTFNELISALRMEFDSEEVEDYWAQTFKWFEGNEEFKDKINRMFKGLNYSNLVENMSKEKIRKLYATDTGKLKFSVSRIEKYAQCPFGYYVQYGLKAKNRKVYEFTAPDLGSFMHDILDAFTNKVKDEKIAWSDLDKGKCGDIVGELISIKLAEDSNSILNSNKRYMYFADRFRRTITKSVMVIAEQMKRGEFEVFKNEFSFGSFKDGEPIKIDLHSNETVYLVGRIDRIDTLNMDGNTYIRIVDYKSGAKKFDLNELYYGLQIQLLVYLDALIKNSQYLLDKQVIPGAILYFRIDDPIIKSKKELSEDEIQKQVLEKLKMNGLLLKDAKLVRAMDKNMETYSLVIPATFKKDGDFTSKSSVVTEEQFKLLREYVNKKMVDICEEMLSGTIKIEPCKYNQTTYCTYCDYSSICQFDTGIQDNKYKIILKKDNDEIWQSMKDTVEGIEKEGEK</sequence>
<name>A0A9N7PKQ9_CLOSE</name>
<evidence type="ECO:0000256" key="11">
    <source>
        <dbReference type="ARBA" id="ARBA00023014"/>
    </source>
</evidence>
<dbReference type="GO" id="GO:0000724">
    <property type="term" value="P:double-strand break repair via homologous recombination"/>
    <property type="evidence" value="ECO:0007669"/>
    <property type="project" value="UniProtKB-UniRule"/>
</dbReference>
<evidence type="ECO:0000256" key="2">
    <source>
        <dbReference type="ARBA" id="ARBA00022722"/>
    </source>
</evidence>
<dbReference type="GO" id="GO:0003690">
    <property type="term" value="F:double-stranded DNA binding"/>
    <property type="evidence" value="ECO:0007669"/>
    <property type="project" value="UniProtKB-UniRule"/>
</dbReference>
<keyword evidence="13 14" id="KW-0234">DNA repair</keyword>
<keyword evidence="4 14" id="KW-0547">Nucleotide-binding</keyword>
<dbReference type="InterPro" id="IPR014140">
    <property type="entry name" value="DNA_helicase_suAddB"/>
</dbReference>
<dbReference type="Pfam" id="PF12705">
    <property type="entry name" value="PDDEXK_1"/>
    <property type="match status" value="1"/>
</dbReference>
<dbReference type="InterPro" id="IPR049035">
    <property type="entry name" value="ADDB_N"/>
</dbReference>
<organism evidence="16 18">
    <name type="scientific">Clostridium septicum</name>
    <dbReference type="NCBI Taxonomy" id="1504"/>
    <lineage>
        <taxon>Bacteria</taxon>
        <taxon>Bacillati</taxon>
        <taxon>Bacillota</taxon>
        <taxon>Clostridia</taxon>
        <taxon>Eubacteriales</taxon>
        <taxon>Clostridiaceae</taxon>
        <taxon>Clostridium</taxon>
    </lineage>
</organism>
<proteinExistence type="inferred from homology"/>
<dbReference type="GO" id="GO:0046872">
    <property type="term" value="F:metal ion binding"/>
    <property type="evidence" value="ECO:0007669"/>
    <property type="project" value="UniProtKB-KW"/>
</dbReference>
<evidence type="ECO:0000256" key="4">
    <source>
        <dbReference type="ARBA" id="ARBA00022741"/>
    </source>
</evidence>
<comment type="similarity">
    <text evidence="14">Belongs to the helicase family. AddB/RexB type 1 subfamily.</text>
</comment>
<dbReference type="InterPro" id="IPR027417">
    <property type="entry name" value="P-loop_NTPase"/>
</dbReference>
<dbReference type="EMBL" id="CP099799">
    <property type="protein sequence ID" value="USS00937.1"/>
    <property type="molecule type" value="Genomic_DNA"/>
</dbReference>
<dbReference type="Gene3D" id="3.40.50.300">
    <property type="entry name" value="P-loop containing nucleotide triphosphate hydrolases"/>
    <property type="match status" value="3"/>
</dbReference>
<dbReference type="InterPro" id="IPR014017">
    <property type="entry name" value="DNA_helicase_UvrD-like_C"/>
</dbReference>
<dbReference type="GO" id="GO:0051539">
    <property type="term" value="F:4 iron, 4 sulfur cluster binding"/>
    <property type="evidence" value="ECO:0007669"/>
    <property type="project" value="UniProtKB-KW"/>
</dbReference>
<evidence type="ECO:0000256" key="12">
    <source>
        <dbReference type="ARBA" id="ARBA00023125"/>
    </source>
</evidence>
<keyword evidence="5 14" id="KW-0227">DNA damage</keyword>
<dbReference type="EMBL" id="CP023671">
    <property type="protein sequence ID" value="AYE34347.1"/>
    <property type="molecule type" value="Genomic_DNA"/>
</dbReference>
<feature type="binding site" evidence="14">
    <location>
        <position position="1099"/>
    </location>
    <ligand>
        <name>[4Fe-4S] cluster</name>
        <dbReference type="ChEBI" id="CHEBI:49883"/>
    </ligand>
</feature>
<evidence type="ECO:0000313" key="17">
    <source>
        <dbReference type="EMBL" id="USS00937.1"/>
    </source>
</evidence>
<evidence type="ECO:0000313" key="16">
    <source>
        <dbReference type="EMBL" id="AYE34347.1"/>
    </source>
</evidence>
<feature type="binding site" evidence="14">
    <location>
        <position position="1102"/>
    </location>
    <ligand>
        <name>[4Fe-4S] cluster</name>
        <dbReference type="ChEBI" id="CHEBI:49883"/>
    </ligand>
</feature>
<comment type="subunit">
    <text evidence="14">Heterodimer of AddA and AddB.</text>
</comment>
<comment type="cofactor">
    <cofactor evidence="14">
        <name>Mg(2+)</name>
        <dbReference type="ChEBI" id="CHEBI:18420"/>
    </cofactor>
</comment>
<dbReference type="PROSITE" id="PS51217">
    <property type="entry name" value="UVRD_HELICASE_CTER"/>
    <property type="match status" value="1"/>
</dbReference>
<evidence type="ECO:0000313" key="18">
    <source>
        <dbReference type="Proteomes" id="UP000280586"/>
    </source>
</evidence>
<comment type="miscellaneous">
    <text evidence="14">Despite having conserved helicase domains, this subunit does not have helicase activity.</text>
</comment>
<comment type="cofactor">
    <cofactor evidence="14">
        <name>[4Fe-4S] cluster</name>
        <dbReference type="ChEBI" id="CHEBI:49883"/>
    </cofactor>
    <text evidence="14">Binds 1 [4Fe-4S] cluster.</text>
</comment>
<keyword evidence="6 14" id="KW-0378">Hydrolase</keyword>
<dbReference type="GO" id="GO:0005524">
    <property type="term" value="F:ATP binding"/>
    <property type="evidence" value="ECO:0007669"/>
    <property type="project" value="UniProtKB-UniRule"/>
</dbReference>
<keyword evidence="1 14" id="KW-0004">4Fe-4S</keyword>
<evidence type="ECO:0000256" key="5">
    <source>
        <dbReference type="ARBA" id="ARBA00022763"/>
    </source>
</evidence>
<dbReference type="Proteomes" id="UP001055437">
    <property type="component" value="Chromosome"/>
</dbReference>
<dbReference type="GeneID" id="303560588"/>
<evidence type="ECO:0000256" key="3">
    <source>
        <dbReference type="ARBA" id="ARBA00022723"/>
    </source>
</evidence>
<dbReference type="Gene3D" id="6.10.140.1030">
    <property type="match status" value="1"/>
</dbReference>
<protein>
    <recommendedName>
        <fullName evidence="14">ATP-dependent helicase/deoxyribonuclease subunit B</fullName>
        <ecNumber evidence="14">3.1.-.-</ecNumber>
    </recommendedName>
    <alternativeName>
        <fullName evidence="14">ATP-dependent helicase/nuclease subunit AddB</fullName>
    </alternativeName>
</protein>
<evidence type="ECO:0000256" key="7">
    <source>
        <dbReference type="ARBA" id="ARBA00022806"/>
    </source>
</evidence>
<dbReference type="PANTHER" id="PTHR30591:SF1">
    <property type="entry name" value="RECBCD ENZYME SUBUNIT RECC"/>
    <property type="match status" value="1"/>
</dbReference>
<dbReference type="OrthoDB" id="9758506at2"/>
<dbReference type="EC" id="3.1.-.-" evidence="14"/>
<dbReference type="SUPFAM" id="SSF52540">
    <property type="entry name" value="P-loop containing nucleoside triphosphate hydrolases"/>
    <property type="match status" value="1"/>
</dbReference>
<reference evidence="16 18" key="1">
    <citation type="submission" date="2017-09" db="EMBL/GenBank/DDBJ databases">
        <authorList>
            <person name="Thomas P."/>
            <person name="Seyboldt C."/>
        </authorList>
    </citation>
    <scope>NUCLEOTIDE SEQUENCE [LARGE SCALE GENOMIC DNA]</scope>
    <source>
        <strain evidence="16 18">DSM 7534</strain>
    </source>
</reference>
<dbReference type="Proteomes" id="UP000280586">
    <property type="component" value="Chromosome"/>
</dbReference>
<dbReference type="GO" id="GO:0004386">
    <property type="term" value="F:helicase activity"/>
    <property type="evidence" value="ECO:0007669"/>
    <property type="project" value="UniProtKB-KW"/>
</dbReference>
<keyword evidence="9 14" id="KW-0067">ATP-binding</keyword>
<dbReference type="PANTHER" id="PTHR30591">
    <property type="entry name" value="RECBCD ENZYME SUBUNIT RECC"/>
    <property type="match status" value="1"/>
</dbReference>
<accession>A0A9N7PKQ9</accession>
<keyword evidence="2 14" id="KW-0540">Nuclease</keyword>
<dbReference type="KEGG" id="csep:CP523_07865"/>
<evidence type="ECO:0000256" key="1">
    <source>
        <dbReference type="ARBA" id="ARBA00022485"/>
    </source>
</evidence>
<comment type="function">
    <text evidence="14">The heterodimer acts as both an ATP-dependent DNA helicase and an ATP-dependent, dual-direction single-stranded exonuclease. Recognizes the chi site generating a DNA molecule suitable for the initiation of homologous recombination. The AddB subunit has 5' -&gt; 3' nuclease activity but not helicase activity.</text>
</comment>
<dbReference type="InterPro" id="IPR011604">
    <property type="entry name" value="PDDEXK-like_dom_sf"/>
</dbReference>
<evidence type="ECO:0000256" key="10">
    <source>
        <dbReference type="ARBA" id="ARBA00023004"/>
    </source>
</evidence>
<evidence type="ECO:0000256" key="9">
    <source>
        <dbReference type="ARBA" id="ARBA00022840"/>
    </source>
</evidence>
<dbReference type="HAMAP" id="MF_01452">
    <property type="entry name" value="AddB_type1"/>
    <property type="match status" value="1"/>
</dbReference>
<dbReference type="InterPro" id="IPR038726">
    <property type="entry name" value="PDDEXK_AddAB-type"/>
</dbReference>
<gene>
    <name evidence="14 16" type="primary">addB</name>
    <name evidence="16" type="ORF">CP523_07865</name>
    <name evidence="17" type="ORF">NH397_00200</name>
</gene>
<evidence type="ECO:0000256" key="6">
    <source>
        <dbReference type="ARBA" id="ARBA00022801"/>
    </source>
</evidence>
<evidence type="ECO:0000313" key="19">
    <source>
        <dbReference type="Proteomes" id="UP001055437"/>
    </source>
</evidence>
<keyword evidence="19" id="KW-1185">Reference proteome</keyword>
<evidence type="ECO:0000256" key="14">
    <source>
        <dbReference type="HAMAP-Rule" id="MF_01452"/>
    </source>
</evidence>
<dbReference type="GO" id="GO:0008409">
    <property type="term" value="F:5'-3' exonuclease activity"/>
    <property type="evidence" value="ECO:0007669"/>
    <property type="project" value="UniProtKB-UniRule"/>
</dbReference>
<reference evidence="17" key="2">
    <citation type="submission" date="2022-06" db="EMBL/GenBank/DDBJ databases">
        <authorList>
            <person name="Holder M.E."/>
            <person name="Ajami N.J."/>
            <person name="Petrosino J.F."/>
        </authorList>
    </citation>
    <scope>NUCLEOTIDE SEQUENCE</scope>
    <source>
        <strain evidence="17">RMA 8861</strain>
    </source>
</reference>
<keyword evidence="12 14" id="KW-0238">DNA-binding</keyword>
<evidence type="ECO:0000259" key="15">
    <source>
        <dbReference type="PROSITE" id="PS51217"/>
    </source>
</evidence>
<keyword evidence="10 14" id="KW-0408">Iron</keyword>
<keyword evidence="8 14" id="KW-0269">Exonuclease</keyword>
<feature type="domain" description="UvrD-like helicase C-terminal" evidence="15">
    <location>
        <begin position="277"/>
        <end position="575"/>
    </location>
</feature>
<dbReference type="NCBIfam" id="TIGR02773">
    <property type="entry name" value="addB_Gpos"/>
    <property type="match status" value="1"/>
</dbReference>
<keyword evidence="7 14" id="KW-0347">Helicase</keyword>
<dbReference type="RefSeq" id="WP_066675855.1">
    <property type="nucleotide sequence ID" value="NZ_CABMIZ010000012.1"/>
</dbReference>
<feature type="binding site" evidence="14">
    <location>
        <position position="1108"/>
    </location>
    <ligand>
        <name>[4Fe-4S] cluster</name>
        <dbReference type="ChEBI" id="CHEBI:49883"/>
    </ligand>
</feature>
<keyword evidence="11 14" id="KW-0411">Iron-sulfur</keyword>
<keyword evidence="3 14" id="KW-0479">Metal-binding</keyword>
<evidence type="ECO:0000256" key="8">
    <source>
        <dbReference type="ARBA" id="ARBA00022839"/>
    </source>
</evidence>
<dbReference type="Gene3D" id="3.90.320.10">
    <property type="match status" value="1"/>
</dbReference>
<dbReference type="AlphaFoldDB" id="A0A9N7PKQ9"/>
<dbReference type="Pfam" id="PF21445">
    <property type="entry name" value="ADDB_N"/>
    <property type="match status" value="1"/>
</dbReference>
<feature type="binding site" evidence="14">
    <location>
        <position position="780"/>
    </location>
    <ligand>
        <name>[4Fe-4S] cluster</name>
        <dbReference type="ChEBI" id="CHEBI:49883"/>
    </ligand>
</feature>
<evidence type="ECO:0000256" key="13">
    <source>
        <dbReference type="ARBA" id="ARBA00023204"/>
    </source>
</evidence>